<evidence type="ECO:0000256" key="1">
    <source>
        <dbReference type="RuleBase" id="RU367067"/>
    </source>
</evidence>
<dbReference type="PANTHER" id="PTHR28124:SF1">
    <property type="entry name" value="DNA REPLICATION REGULATOR SLD2"/>
    <property type="match status" value="1"/>
</dbReference>
<dbReference type="OrthoDB" id="8775810at2759"/>
<feature type="compositionally biased region" description="Polar residues" evidence="2">
    <location>
        <begin position="155"/>
        <end position="171"/>
    </location>
</feature>
<keyword evidence="1" id="KW-0539">Nucleus</keyword>
<dbReference type="RefSeq" id="XP_025346680.1">
    <property type="nucleotide sequence ID" value="XM_025492942.1"/>
</dbReference>
<sequence length="853" mass="89722">MESLLAKKLKAFQKEFRTAHGREPRRSDIAKVPEMAAVYDTWTAMSGGAATKSSADKGKSREKSSSSGSSSRPETAARREKANSNSSSSTKQSMGPPPTTPTKPRRSSEQRTAAASSSTSSTLPVLPPHSPPRASSSSASRLPSTPTTSSRTANPFKTPTKPASQAPSTPGSGVKLRTPPAAAGSPSSHSALNNVDSRFHYNLSPVSFRKLVADLSPRKGVSNAVPLRSAHEQVYTPRTKARKRLRGEEVPPTPRGPSSAGVAMSPSKGRSSSQGQEGLLRPGSALGDGRPAKRRASSRSERELGPLWGRSESDSAAQKSSSGTAVSAGNLFSRTASAGSQPLLQRADQSQTDAPSLRLSPPHDDTEVGFAPSPPRQEDHRSAANANALTAGESRKGRKFRSLFDGGEDQNGAYGDDDDAMDLSNGEDVALRAEGDTGNLDVKVAPAAITKNGKGRQASRETKQPPRPAPAAPLLLDSSSEESETEGKGGRKGSAQARKEPSKSHSPSKAVFLRAYQRFGQMSLDRGRSANGDDDDDSDASSADDGPLSFGLLSPRKKRPTAITSVRSGPPPASQLSDDDKDEDEESHTRKAEANRLLQTLSSTQGSANPSRKHRSDLLSSRRQALARLLDEGDASRPSGSSGTPAGNDSMVQEIEREMEEQRLRDLAAYKPAAPAGKGDDRKTWGGAKAANRQQAGMPVRGKGKRGGLPNGSSGDFLLGKARRGMGDSLGTVVLSDEEDAAAAGSRGSEGKAAGKGGAGAGASAGLKEGQIQRPSLIFKRMGRSGVDDDEADSKHLFRPAGRKSSALDDLEEEWSAGEEGDVTRESEDEDWASEVDEDQWGWGGELEDTDVV</sequence>
<feature type="compositionally biased region" description="Basic and acidic residues" evidence="2">
    <location>
        <begin position="54"/>
        <end position="64"/>
    </location>
</feature>
<feature type="compositionally biased region" description="Basic and acidic residues" evidence="2">
    <location>
        <begin position="654"/>
        <end position="668"/>
    </location>
</feature>
<dbReference type="GO" id="GO:0003697">
    <property type="term" value="F:single-stranded DNA binding"/>
    <property type="evidence" value="ECO:0007669"/>
    <property type="project" value="TreeGrafter"/>
</dbReference>
<feature type="compositionally biased region" description="Low complexity" evidence="2">
    <location>
        <begin position="618"/>
        <end position="628"/>
    </location>
</feature>
<feature type="region of interest" description="Disordered" evidence="2">
    <location>
        <begin position="739"/>
        <end position="853"/>
    </location>
</feature>
<proteinExistence type="inferred from homology"/>
<evidence type="ECO:0000256" key="2">
    <source>
        <dbReference type="SAM" id="MobiDB-lite"/>
    </source>
</evidence>
<keyword evidence="1" id="KW-0131">Cell cycle</keyword>
<dbReference type="Proteomes" id="UP000245942">
    <property type="component" value="Unassembled WGS sequence"/>
</dbReference>
<dbReference type="GO" id="GO:0003688">
    <property type="term" value="F:DNA replication origin binding"/>
    <property type="evidence" value="ECO:0007669"/>
    <property type="project" value="TreeGrafter"/>
</dbReference>
<comment type="subcellular location">
    <subcellularLocation>
        <location evidence="1">Nucleus</location>
    </subcellularLocation>
</comment>
<keyword evidence="1" id="KW-0235">DNA replication</keyword>
<accession>A0A316U2W2</accession>
<comment type="function">
    <text evidence="1">Has a role in the initiation of DNA replication. Required at S-phase checkpoint.</text>
</comment>
<dbReference type="GO" id="GO:0000727">
    <property type="term" value="P:double-strand break repair via break-induced replication"/>
    <property type="evidence" value="ECO:0007669"/>
    <property type="project" value="TreeGrafter"/>
</dbReference>
<evidence type="ECO:0000313" key="4">
    <source>
        <dbReference type="Proteomes" id="UP000245942"/>
    </source>
</evidence>
<dbReference type="AlphaFoldDB" id="A0A316U2W2"/>
<dbReference type="GO" id="GO:0006270">
    <property type="term" value="P:DNA replication initiation"/>
    <property type="evidence" value="ECO:0007669"/>
    <property type="project" value="UniProtKB-UniRule"/>
</dbReference>
<dbReference type="GO" id="GO:0031261">
    <property type="term" value="C:DNA replication preinitiation complex"/>
    <property type="evidence" value="ECO:0007669"/>
    <property type="project" value="TreeGrafter"/>
</dbReference>
<gene>
    <name evidence="3" type="ORF">BCV69DRAFT_284147</name>
</gene>
<feature type="compositionally biased region" description="Polar residues" evidence="2">
    <location>
        <begin position="323"/>
        <end position="354"/>
    </location>
</feature>
<dbReference type="EMBL" id="KZ819331">
    <property type="protein sequence ID" value="PWN19520.1"/>
    <property type="molecule type" value="Genomic_DNA"/>
</dbReference>
<feature type="compositionally biased region" description="Low complexity" evidence="2">
    <location>
        <begin position="179"/>
        <end position="191"/>
    </location>
</feature>
<feature type="compositionally biased region" description="Polar residues" evidence="2">
    <location>
        <begin position="597"/>
        <end position="610"/>
    </location>
</feature>
<dbReference type="InterPro" id="IPR040203">
    <property type="entry name" value="Sld2"/>
</dbReference>
<feature type="compositionally biased region" description="Polar residues" evidence="2">
    <location>
        <begin position="638"/>
        <end position="651"/>
    </location>
</feature>
<feature type="compositionally biased region" description="Acidic residues" evidence="2">
    <location>
        <begin position="577"/>
        <end position="586"/>
    </location>
</feature>
<protein>
    <recommendedName>
        <fullName evidence="1">DNA replication regulator SLD2</fullName>
    </recommendedName>
</protein>
<feature type="region of interest" description="Disordered" evidence="2">
    <location>
        <begin position="46"/>
        <end position="193"/>
    </location>
</feature>
<feature type="compositionally biased region" description="Low complexity" evidence="2">
    <location>
        <begin position="132"/>
        <end position="153"/>
    </location>
</feature>
<feature type="compositionally biased region" description="Acidic residues" evidence="2">
    <location>
        <begin position="809"/>
        <end position="853"/>
    </location>
</feature>
<dbReference type="Gene3D" id="1.10.10.1460">
    <property type="match status" value="1"/>
</dbReference>
<feature type="compositionally biased region" description="Low complexity" evidence="2">
    <location>
        <begin position="110"/>
        <end position="124"/>
    </location>
</feature>
<feature type="region of interest" description="Disordered" evidence="2">
    <location>
        <begin position="217"/>
        <end position="723"/>
    </location>
</feature>
<comment type="similarity">
    <text evidence="1">Belongs to the SLD2 family.</text>
</comment>
<dbReference type="PANTHER" id="PTHR28124">
    <property type="entry name" value="DNA REPLICATION REGULATOR SLD2"/>
    <property type="match status" value="1"/>
</dbReference>
<reference evidence="3 4" key="1">
    <citation type="journal article" date="2018" name="Mol. Biol. Evol.">
        <title>Broad Genomic Sampling Reveals a Smut Pathogenic Ancestry of the Fungal Clade Ustilaginomycotina.</title>
        <authorList>
            <person name="Kijpornyongpan T."/>
            <person name="Mondo S.J."/>
            <person name="Barry K."/>
            <person name="Sandor L."/>
            <person name="Lee J."/>
            <person name="Lipzen A."/>
            <person name="Pangilinan J."/>
            <person name="LaButti K."/>
            <person name="Hainaut M."/>
            <person name="Henrissat B."/>
            <person name="Grigoriev I.V."/>
            <person name="Spatafora J.W."/>
            <person name="Aime M.C."/>
        </authorList>
    </citation>
    <scope>NUCLEOTIDE SEQUENCE [LARGE SCALE GENOMIC DNA]</scope>
    <source>
        <strain evidence="3 4">MCA 4718</strain>
    </source>
</reference>
<dbReference type="GeneID" id="37014676"/>
<organism evidence="3 4">
    <name type="scientific">Pseudomicrostroma glucosiphilum</name>
    <dbReference type="NCBI Taxonomy" id="1684307"/>
    <lineage>
        <taxon>Eukaryota</taxon>
        <taxon>Fungi</taxon>
        <taxon>Dikarya</taxon>
        <taxon>Basidiomycota</taxon>
        <taxon>Ustilaginomycotina</taxon>
        <taxon>Exobasidiomycetes</taxon>
        <taxon>Microstromatales</taxon>
        <taxon>Microstromatales incertae sedis</taxon>
        <taxon>Pseudomicrostroma</taxon>
    </lineage>
</organism>
<dbReference type="GO" id="GO:1902977">
    <property type="term" value="P:mitotic DNA replication preinitiation complex assembly"/>
    <property type="evidence" value="ECO:0007669"/>
    <property type="project" value="TreeGrafter"/>
</dbReference>
<feature type="compositionally biased region" description="Gly residues" evidence="2">
    <location>
        <begin position="754"/>
        <end position="763"/>
    </location>
</feature>
<evidence type="ECO:0000313" key="3">
    <source>
        <dbReference type="EMBL" id="PWN19520.1"/>
    </source>
</evidence>
<keyword evidence="4" id="KW-1185">Reference proteome</keyword>
<name>A0A316U2W2_9BASI</name>
<dbReference type="STRING" id="1684307.A0A316U2W2"/>